<organism evidence="1 2">
    <name type="scientific">Merismopedia glauca CCAP 1448/3</name>
    <dbReference type="NCBI Taxonomy" id="1296344"/>
    <lineage>
        <taxon>Bacteria</taxon>
        <taxon>Bacillati</taxon>
        <taxon>Cyanobacteriota</taxon>
        <taxon>Cyanophyceae</taxon>
        <taxon>Synechococcales</taxon>
        <taxon>Merismopediaceae</taxon>
        <taxon>Merismopedia</taxon>
    </lineage>
</organism>
<dbReference type="EMBL" id="PVWJ01000112">
    <property type="protein sequence ID" value="PSB01360.1"/>
    <property type="molecule type" value="Genomic_DNA"/>
</dbReference>
<gene>
    <name evidence="1" type="ORF">C7B64_18665</name>
</gene>
<protein>
    <submittedName>
        <fullName evidence="1">Uncharacterized protein</fullName>
    </submittedName>
</protein>
<reference evidence="1 2" key="2">
    <citation type="submission" date="2018-03" db="EMBL/GenBank/DDBJ databases">
        <title>The ancient ancestry and fast evolution of plastids.</title>
        <authorList>
            <person name="Moore K.R."/>
            <person name="Magnabosco C."/>
            <person name="Momper L."/>
            <person name="Gold D.A."/>
            <person name="Bosak T."/>
            <person name="Fournier G.P."/>
        </authorList>
    </citation>
    <scope>NUCLEOTIDE SEQUENCE [LARGE SCALE GENOMIC DNA]</scope>
    <source>
        <strain evidence="1 2">CCAP 1448/3</strain>
    </source>
</reference>
<comment type="caution">
    <text evidence="1">The sequence shown here is derived from an EMBL/GenBank/DDBJ whole genome shotgun (WGS) entry which is preliminary data.</text>
</comment>
<accession>A0A2T1BZA7</accession>
<evidence type="ECO:0000313" key="1">
    <source>
        <dbReference type="EMBL" id="PSB01360.1"/>
    </source>
</evidence>
<dbReference type="Proteomes" id="UP000238762">
    <property type="component" value="Unassembled WGS sequence"/>
</dbReference>
<sequence length="120" mass="13595">MEYQEKWDEWSSKVEIEPTFGAVAPPALCPLPPAFLTYQPNRIKDPIGLLVKLGEVASHPKYARFVFGYFRLGWGVFLMVSAINGLPEGFWAGIVHILQYDPTTADLSWQQPVINYYAAF</sequence>
<reference evidence="1 2" key="1">
    <citation type="submission" date="2018-02" db="EMBL/GenBank/DDBJ databases">
        <authorList>
            <person name="Cohen D.B."/>
            <person name="Kent A.D."/>
        </authorList>
    </citation>
    <scope>NUCLEOTIDE SEQUENCE [LARGE SCALE GENOMIC DNA]</scope>
    <source>
        <strain evidence="1 2">CCAP 1448/3</strain>
    </source>
</reference>
<proteinExistence type="predicted"/>
<dbReference type="AlphaFoldDB" id="A0A2T1BZA7"/>
<keyword evidence="2" id="KW-1185">Reference proteome</keyword>
<evidence type="ECO:0000313" key="2">
    <source>
        <dbReference type="Proteomes" id="UP000238762"/>
    </source>
</evidence>
<name>A0A2T1BZA7_9CYAN</name>
<dbReference type="RefSeq" id="WP_106290178.1">
    <property type="nucleotide sequence ID" value="NZ_CAWNTC010000144.1"/>
</dbReference>